<evidence type="ECO:0000313" key="1">
    <source>
        <dbReference type="EMBL" id="AQK64662.1"/>
    </source>
</evidence>
<dbReference type="InParanoid" id="A0A1D6GN27"/>
<name>A0A1D6GN27_MAIZE</name>
<dbReference type="AlphaFoldDB" id="A0A1D6GN27"/>
<dbReference type="ExpressionAtlas" id="A0A1D6GN27">
    <property type="expression patterns" value="baseline and differential"/>
</dbReference>
<dbReference type="EMBL" id="CM000781">
    <property type="protein sequence ID" value="AQK64662.1"/>
    <property type="molecule type" value="Genomic_DNA"/>
</dbReference>
<accession>A0A1D6GN27</accession>
<gene>
    <name evidence="1" type="ORF">ZEAMMB73_Zm00001d013872</name>
</gene>
<protein>
    <submittedName>
        <fullName evidence="1">Uncharacterized protein</fullName>
    </submittedName>
</protein>
<sequence>MCHLRVSLLYKASAPLHLTPSEATTLGRSVLRLSNTDLEVCDTSDELLHQVDAWFKGRSRVASRRSPSWCCCNRATRKRLLEGVAMKVAEMVKEVKKSRKGRSNMGGEIVLFRKQTLSFVSHSPDCIYRSFAQGFWLGVSCLVILVQANLVTCCLKVVSAKRSS</sequence>
<proteinExistence type="predicted"/>
<organism evidence="1">
    <name type="scientific">Zea mays</name>
    <name type="common">Maize</name>
    <dbReference type="NCBI Taxonomy" id="4577"/>
    <lineage>
        <taxon>Eukaryota</taxon>
        <taxon>Viridiplantae</taxon>
        <taxon>Streptophyta</taxon>
        <taxon>Embryophyta</taxon>
        <taxon>Tracheophyta</taxon>
        <taxon>Spermatophyta</taxon>
        <taxon>Magnoliopsida</taxon>
        <taxon>Liliopsida</taxon>
        <taxon>Poales</taxon>
        <taxon>Poaceae</taxon>
        <taxon>PACMAD clade</taxon>
        <taxon>Panicoideae</taxon>
        <taxon>Andropogonodae</taxon>
        <taxon>Andropogoneae</taxon>
        <taxon>Tripsacinae</taxon>
        <taxon>Zea</taxon>
    </lineage>
</organism>
<reference evidence="1" key="1">
    <citation type="submission" date="2015-12" db="EMBL/GenBank/DDBJ databases">
        <title>Update maize B73 reference genome by single molecule sequencing technologies.</title>
        <authorList>
            <consortium name="Maize Genome Sequencing Project"/>
            <person name="Ware D."/>
        </authorList>
    </citation>
    <scope>NUCLEOTIDE SEQUENCE</scope>
    <source>
        <tissue evidence="1">Seedling</tissue>
    </source>
</reference>